<dbReference type="EMBL" id="CAMPGE010009587">
    <property type="protein sequence ID" value="CAI2368453.1"/>
    <property type="molecule type" value="Genomic_DNA"/>
</dbReference>
<protein>
    <submittedName>
        <fullName evidence="3">Uncharacterized protein</fullName>
    </submittedName>
</protein>
<dbReference type="Proteomes" id="UP001295684">
    <property type="component" value="Unassembled WGS sequence"/>
</dbReference>
<feature type="region of interest" description="Disordered" evidence="1">
    <location>
        <begin position="254"/>
        <end position="315"/>
    </location>
</feature>
<feature type="transmembrane region" description="Helical" evidence="2">
    <location>
        <begin position="104"/>
        <end position="125"/>
    </location>
</feature>
<name>A0AAD1UFM2_EUPCR</name>
<gene>
    <name evidence="3" type="ORF">ECRASSUSDP1_LOCUS9746</name>
</gene>
<sequence length="336" mass="38215">MNSSSGSNSNESMSSDASTKKCFLNRGDFMEHIKFPENSPSLIVIPSNKEGTGFLKYCYDERHLKGKITEEEFDKIVEKAAKISAKAYSKKRVMDKSGIGKMNGMLMIASSLLTLGFLSIIIAAADANSNFLHLLGYILLVPSLVIMATIMVINWFKNVRTFITFEEITKQGLDSYFSKINLENFIERGLEWKTAQLGHFWIELRIKNPISQRNDNWVANRNERDSNLNSPFERRISEENRLVDFREEGEMIEKISEKQSEVSVPSSNEHKEGNHSKGSVNERPGSKNMFLDESVSEENELNKDASDNRAEPEAFELVEDQKELENYINMGEAPEN</sequence>
<proteinExistence type="predicted"/>
<keyword evidence="2" id="KW-0812">Transmembrane</keyword>
<feature type="transmembrane region" description="Helical" evidence="2">
    <location>
        <begin position="131"/>
        <end position="156"/>
    </location>
</feature>
<evidence type="ECO:0000256" key="1">
    <source>
        <dbReference type="SAM" id="MobiDB-lite"/>
    </source>
</evidence>
<feature type="compositionally biased region" description="Basic and acidic residues" evidence="1">
    <location>
        <begin position="300"/>
        <end position="312"/>
    </location>
</feature>
<keyword evidence="2" id="KW-1133">Transmembrane helix</keyword>
<evidence type="ECO:0000256" key="2">
    <source>
        <dbReference type="SAM" id="Phobius"/>
    </source>
</evidence>
<evidence type="ECO:0000313" key="4">
    <source>
        <dbReference type="Proteomes" id="UP001295684"/>
    </source>
</evidence>
<accession>A0AAD1UFM2</accession>
<organism evidence="3 4">
    <name type="scientific">Euplotes crassus</name>
    <dbReference type="NCBI Taxonomy" id="5936"/>
    <lineage>
        <taxon>Eukaryota</taxon>
        <taxon>Sar</taxon>
        <taxon>Alveolata</taxon>
        <taxon>Ciliophora</taxon>
        <taxon>Intramacronucleata</taxon>
        <taxon>Spirotrichea</taxon>
        <taxon>Hypotrichia</taxon>
        <taxon>Euplotida</taxon>
        <taxon>Euplotidae</taxon>
        <taxon>Moneuplotes</taxon>
    </lineage>
</organism>
<evidence type="ECO:0000313" key="3">
    <source>
        <dbReference type="EMBL" id="CAI2368453.1"/>
    </source>
</evidence>
<keyword evidence="2" id="KW-0472">Membrane</keyword>
<reference evidence="3" key="1">
    <citation type="submission" date="2023-07" db="EMBL/GenBank/DDBJ databases">
        <authorList>
            <consortium name="AG Swart"/>
            <person name="Singh M."/>
            <person name="Singh A."/>
            <person name="Seah K."/>
            <person name="Emmerich C."/>
        </authorList>
    </citation>
    <scope>NUCLEOTIDE SEQUENCE</scope>
    <source>
        <strain evidence="3">DP1</strain>
    </source>
</reference>
<keyword evidence="4" id="KW-1185">Reference proteome</keyword>
<dbReference type="AlphaFoldDB" id="A0AAD1UFM2"/>
<comment type="caution">
    <text evidence="3">The sequence shown here is derived from an EMBL/GenBank/DDBJ whole genome shotgun (WGS) entry which is preliminary data.</text>
</comment>